<feature type="domain" description="SBP-type" evidence="9">
    <location>
        <begin position="272"/>
        <end position="349"/>
    </location>
</feature>
<organism evidence="10 11">
    <name type="scientific">Ceratopteris richardii</name>
    <name type="common">Triangle waterfern</name>
    <dbReference type="NCBI Taxonomy" id="49495"/>
    <lineage>
        <taxon>Eukaryota</taxon>
        <taxon>Viridiplantae</taxon>
        <taxon>Streptophyta</taxon>
        <taxon>Embryophyta</taxon>
        <taxon>Tracheophyta</taxon>
        <taxon>Polypodiopsida</taxon>
        <taxon>Polypodiidae</taxon>
        <taxon>Polypodiales</taxon>
        <taxon>Pteridineae</taxon>
        <taxon>Pteridaceae</taxon>
        <taxon>Parkerioideae</taxon>
        <taxon>Ceratopteris</taxon>
    </lineage>
</organism>
<reference evidence="10" key="1">
    <citation type="submission" date="2021-08" db="EMBL/GenBank/DDBJ databases">
        <title>WGS assembly of Ceratopteris richardii.</title>
        <authorList>
            <person name="Marchant D.B."/>
            <person name="Chen G."/>
            <person name="Jenkins J."/>
            <person name="Shu S."/>
            <person name="Leebens-Mack J."/>
            <person name="Grimwood J."/>
            <person name="Schmutz J."/>
            <person name="Soltis P."/>
            <person name="Soltis D."/>
            <person name="Chen Z.-H."/>
        </authorList>
    </citation>
    <scope>NUCLEOTIDE SEQUENCE</scope>
    <source>
        <strain evidence="10">Whitten #5841</strain>
        <tissue evidence="10">Leaf</tissue>
    </source>
</reference>
<name>A0A8T2Q0I4_CERRI</name>
<dbReference type="PROSITE" id="PS51141">
    <property type="entry name" value="ZF_SBP"/>
    <property type="match status" value="1"/>
</dbReference>
<comment type="caution">
    <text evidence="10">The sequence shown here is derived from an EMBL/GenBank/DDBJ whole genome shotgun (WGS) entry which is preliminary data.</text>
</comment>
<sequence length="665" mass="73286">MIPSANSRGDALTTWHTENWTDQTDTSESGFAIPFSRSASSIITAVAADSSRYLGHYRRQLPDWDSTMLFTSHHSNNTNHGTNVGHNSAYDHAAEYNKSIVMSPIQAETFASLSQPRNYDEFLSMHLPSTADSCAVASSANAWGLLSTVCSRSVSGSLEQEPSALQIAEAQYIYNSFARPSEATTPGHATLGAVGAASGVYLDPLRTAGSNGIIFSNYDDVVKRETYAAQDLNGRLGLNLGRRTYFSSDDFAFSGWGKRLRPNSPGCVMQPTPMCQAEGCKADLSMAKHYHRRHKVCEYHSKASTVRIGDQTQRFCQQCSRFHLLEEFDDGKRSCRKRLADHNRRRRKPQPIPLSQQLIETSPSAEDRVANSDDQSQETTKGSDSLQTPGGGSSKESNKNADDQDLQSSKSTSIFAVSPKNNNTEASINRQNKRENLPENERLKSITSCKSEVHSMASGSEHKHDKDSIHGTNKVAATLTLGGITEDMNADSPTRLIHGTSESKTRGSSGHCEHSDQSQLANSVGEHKAVKEEDRQERQKDWTMKHLSEVFDRHVHDLRTNAKVSDASKRGSSAGGIIDHIDFVSEGLLSSMEKHHALQRSPENKMRTLGLLDQCLEPDTVFGKTNQQSALQFSRLPFREAGHGGRIFLTDSSSRRSQFSDNNIL</sequence>
<dbReference type="EMBL" id="CM035444">
    <property type="protein sequence ID" value="KAH7277447.1"/>
    <property type="molecule type" value="Genomic_DNA"/>
</dbReference>
<evidence type="ECO:0000256" key="2">
    <source>
        <dbReference type="ARBA" id="ARBA00022723"/>
    </source>
</evidence>
<dbReference type="InterPro" id="IPR044817">
    <property type="entry name" value="SBP-like"/>
</dbReference>
<dbReference type="InterPro" id="IPR004333">
    <property type="entry name" value="SBP_dom"/>
</dbReference>
<keyword evidence="2" id="KW-0479">Metal-binding</keyword>
<feature type="compositionally biased region" description="Polar residues" evidence="8">
    <location>
        <begin position="406"/>
        <end position="430"/>
    </location>
</feature>
<comment type="subcellular location">
    <subcellularLocation>
        <location evidence="1">Nucleus</location>
    </subcellularLocation>
</comment>
<evidence type="ECO:0000259" key="9">
    <source>
        <dbReference type="PROSITE" id="PS51141"/>
    </source>
</evidence>
<feature type="region of interest" description="Disordered" evidence="8">
    <location>
        <begin position="486"/>
        <end position="541"/>
    </location>
</feature>
<feature type="compositionally biased region" description="Basic and acidic residues" evidence="8">
    <location>
        <begin position="501"/>
        <end position="516"/>
    </location>
</feature>
<feature type="compositionally biased region" description="Basic and acidic residues" evidence="8">
    <location>
        <begin position="460"/>
        <end position="469"/>
    </location>
</feature>
<evidence type="ECO:0000256" key="4">
    <source>
        <dbReference type="ARBA" id="ARBA00022833"/>
    </source>
</evidence>
<accession>A0A8T2Q0I4</accession>
<feature type="compositionally biased region" description="Polar residues" evidence="8">
    <location>
        <begin position="353"/>
        <end position="364"/>
    </location>
</feature>
<keyword evidence="4" id="KW-0862">Zinc</keyword>
<dbReference type="OrthoDB" id="1938592at2759"/>
<feature type="compositionally biased region" description="Basic and acidic residues" evidence="8">
    <location>
        <begin position="432"/>
        <end position="443"/>
    </location>
</feature>
<protein>
    <recommendedName>
        <fullName evidence="9">SBP-type domain-containing protein</fullName>
    </recommendedName>
</protein>
<dbReference type="FunFam" id="4.10.1100.10:FF:000001">
    <property type="entry name" value="Squamosa promoter-binding-like protein 14"/>
    <property type="match status" value="1"/>
</dbReference>
<evidence type="ECO:0000256" key="3">
    <source>
        <dbReference type="ARBA" id="ARBA00022771"/>
    </source>
</evidence>
<feature type="region of interest" description="Disordered" evidence="8">
    <location>
        <begin position="339"/>
        <end position="443"/>
    </location>
</feature>
<keyword evidence="11" id="KW-1185">Reference proteome</keyword>
<feature type="compositionally biased region" description="Polar residues" evidence="8">
    <location>
        <begin position="372"/>
        <end position="388"/>
    </location>
</feature>
<evidence type="ECO:0000313" key="11">
    <source>
        <dbReference type="Proteomes" id="UP000825935"/>
    </source>
</evidence>
<dbReference type="AlphaFoldDB" id="A0A8T2Q0I4"/>
<dbReference type="GO" id="GO:0003677">
    <property type="term" value="F:DNA binding"/>
    <property type="evidence" value="ECO:0007669"/>
    <property type="project" value="InterPro"/>
</dbReference>
<keyword evidence="3 7" id="KW-0863">Zinc-finger</keyword>
<dbReference type="GO" id="GO:0005634">
    <property type="term" value="C:nucleus"/>
    <property type="evidence" value="ECO:0007669"/>
    <property type="project" value="UniProtKB-SubCell"/>
</dbReference>
<feature type="compositionally biased region" description="Basic and acidic residues" evidence="8">
    <location>
        <begin position="525"/>
        <end position="541"/>
    </location>
</feature>
<keyword evidence="5" id="KW-0804">Transcription</keyword>
<gene>
    <name evidence="10" type="ORF">KP509_39G052200</name>
</gene>
<dbReference type="InterPro" id="IPR036893">
    <property type="entry name" value="SBP_sf"/>
</dbReference>
<keyword evidence="6" id="KW-0539">Nucleus</keyword>
<dbReference type="SUPFAM" id="SSF103612">
    <property type="entry name" value="SBT domain"/>
    <property type="match status" value="1"/>
</dbReference>
<evidence type="ECO:0000256" key="7">
    <source>
        <dbReference type="PROSITE-ProRule" id="PRU00470"/>
    </source>
</evidence>
<dbReference type="Pfam" id="PF03110">
    <property type="entry name" value="SBP"/>
    <property type="match status" value="1"/>
</dbReference>
<evidence type="ECO:0000256" key="6">
    <source>
        <dbReference type="ARBA" id="ARBA00023242"/>
    </source>
</evidence>
<evidence type="ECO:0000256" key="8">
    <source>
        <dbReference type="SAM" id="MobiDB-lite"/>
    </source>
</evidence>
<dbReference type="PANTHER" id="PTHR31251:SF169">
    <property type="entry name" value="SQUAMOSA PROMOTER-BINDING-LIKE PROTEIN 8"/>
    <property type="match status" value="1"/>
</dbReference>
<evidence type="ECO:0000256" key="1">
    <source>
        <dbReference type="ARBA" id="ARBA00004123"/>
    </source>
</evidence>
<dbReference type="GO" id="GO:0008270">
    <property type="term" value="F:zinc ion binding"/>
    <property type="evidence" value="ECO:0007669"/>
    <property type="project" value="UniProtKB-KW"/>
</dbReference>
<dbReference type="Gene3D" id="4.10.1100.10">
    <property type="entry name" value="Transcription factor, SBP-box domain"/>
    <property type="match status" value="1"/>
</dbReference>
<feature type="region of interest" description="Disordered" evidence="8">
    <location>
        <begin position="452"/>
        <end position="471"/>
    </location>
</feature>
<evidence type="ECO:0000256" key="5">
    <source>
        <dbReference type="ARBA" id="ARBA00023163"/>
    </source>
</evidence>
<dbReference type="PANTHER" id="PTHR31251">
    <property type="entry name" value="SQUAMOSA PROMOTER-BINDING-LIKE PROTEIN 4"/>
    <property type="match status" value="1"/>
</dbReference>
<dbReference type="Proteomes" id="UP000825935">
    <property type="component" value="Chromosome 39"/>
</dbReference>
<proteinExistence type="predicted"/>
<evidence type="ECO:0000313" key="10">
    <source>
        <dbReference type="EMBL" id="KAH7277447.1"/>
    </source>
</evidence>